<protein>
    <submittedName>
        <fullName evidence="1">Bgt-21008</fullName>
    </submittedName>
</protein>
<dbReference type="EMBL" id="UIGY01000059">
    <property type="protein sequence ID" value="SUZ09825.1"/>
    <property type="molecule type" value="Genomic_DNA"/>
</dbReference>
<gene>
    <name evidence="1" type="ORF">BGT96224V2_LOCUS3002</name>
</gene>
<evidence type="ECO:0000313" key="1">
    <source>
        <dbReference type="EMBL" id="SUZ09825.1"/>
    </source>
</evidence>
<sequence>MIELTFLDKYFACGTFLGAKFRALNSTSNTLKTNNGGRYCGPPPGRHFPKSGCLIQSKNERL</sequence>
<dbReference type="AlphaFoldDB" id="A0A381L7E2"/>
<reference evidence="1" key="1">
    <citation type="submission" date="2018-07" db="EMBL/GenBank/DDBJ databases">
        <authorList>
            <person name="Quirk P.G."/>
            <person name="Krulwich T.A."/>
        </authorList>
    </citation>
    <scope>NUCLEOTIDE SEQUENCE</scope>
    <source>
        <strain evidence="1">96224</strain>
    </source>
</reference>
<accession>A0A381L7E2</accession>
<proteinExistence type="predicted"/>
<name>A0A381L7E2_BLUGR</name>
<organism evidence="1">
    <name type="scientific">Blumeria graminis f. sp. tritici 96224</name>
    <dbReference type="NCBI Taxonomy" id="1268274"/>
    <lineage>
        <taxon>Eukaryota</taxon>
        <taxon>Fungi</taxon>
        <taxon>Dikarya</taxon>
        <taxon>Ascomycota</taxon>
        <taxon>Pezizomycotina</taxon>
        <taxon>Leotiomycetes</taxon>
        <taxon>Erysiphales</taxon>
        <taxon>Erysiphaceae</taxon>
        <taxon>Blumeria</taxon>
    </lineage>
</organism>